<evidence type="ECO:0000313" key="1">
    <source>
        <dbReference type="EMBL" id="GBD55392.1"/>
    </source>
</evidence>
<comment type="caution">
    <text evidence="1">The sequence shown here is derived from an EMBL/GenBank/DDBJ whole genome shotgun (WGS) entry which is preliminary data.</text>
</comment>
<gene>
    <name evidence="1" type="ORF">BGM30_44850</name>
</gene>
<sequence>MPNKPPASYRKVKRVALLYDMDLSGKQTLIRVDLIIQSADSITTPVVSLYEARFTQDNPNALAARGFDPRQLLACFEIPPNKIVNRTIFNPYRPLHSNHKGLINELYNLSEIKTLKYTGESHERDYQRFN</sequence>
<accession>A0A2H6BYZ9</accession>
<evidence type="ECO:0000313" key="2">
    <source>
        <dbReference type="Proteomes" id="UP000236321"/>
    </source>
</evidence>
<dbReference type="AlphaFoldDB" id="A0A2H6BYZ9"/>
<organism evidence="1 2">
    <name type="scientific">Microcystis aeruginosa NIES-298</name>
    <dbReference type="NCBI Taxonomy" id="449468"/>
    <lineage>
        <taxon>Bacteria</taxon>
        <taxon>Bacillati</taxon>
        <taxon>Cyanobacteriota</taxon>
        <taxon>Cyanophyceae</taxon>
        <taxon>Oscillatoriophycideae</taxon>
        <taxon>Chroococcales</taxon>
        <taxon>Microcystaceae</taxon>
        <taxon>Microcystis</taxon>
    </lineage>
</organism>
<dbReference type="Proteomes" id="UP000236321">
    <property type="component" value="Unassembled WGS sequence"/>
</dbReference>
<dbReference type="RefSeq" id="WP_103113468.1">
    <property type="nucleotide sequence ID" value="NZ_BEIU01000026.1"/>
</dbReference>
<proteinExistence type="predicted"/>
<name>A0A2H6BYZ9_MICAE</name>
<dbReference type="EMBL" id="BEYQ01000022">
    <property type="protein sequence ID" value="GBD55392.1"/>
    <property type="molecule type" value="Genomic_DNA"/>
</dbReference>
<protein>
    <submittedName>
        <fullName evidence="1">Uncharacterized protein</fullName>
    </submittedName>
</protein>
<reference evidence="2" key="1">
    <citation type="submission" date="2017-12" db="EMBL/GenBank/DDBJ databases">
        <title>Improved Draft Genome Sequence of Microcystis aeruginosa NIES-298, a Microcystin-Producing Cyanobacterium from Lake Kasumigaura, Japan.</title>
        <authorList>
            <person name="Yamaguchi H."/>
            <person name="Suzuki S."/>
            <person name="Kawachi M."/>
        </authorList>
    </citation>
    <scope>NUCLEOTIDE SEQUENCE [LARGE SCALE GENOMIC DNA]</scope>
    <source>
        <strain evidence="2">NIES-298</strain>
    </source>
</reference>